<dbReference type="Proteomes" id="UP001642540">
    <property type="component" value="Unassembled WGS sequence"/>
</dbReference>
<feature type="domain" description="DOMON" evidence="2">
    <location>
        <begin position="54"/>
        <end position="172"/>
    </location>
</feature>
<feature type="signal peptide" evidence="1">
    <location>
        <begin position="1"/>
        <end position="21"/>
    </location>
</feature>
<dbReference type="InterPro" id="IPR005018">
    <property type="entry name" value="DOMON_domain"/>
</dbReference>
<feature type="chain" id="PRO_5045985191" description="DOMON domain-containing protein" evidence="1">
    <location>
        <begin position="22"/>
        <end position="237"/>
    </location>
</feature>
<evidence type="ECO:0000256" key="1">
    <source>
        <dbReference type="SAM" id="SignalP"/>
    </source>
</evidence>
<proteinExistence type="predicted"/>
<dbReference type="Gene3D" id="2.60.40.1210">
    <property type="entry name" value="Cellobiose dehydrogenase, cytochrome domain"/>
    <property type="match status" value="1"/>
</dbReference>
<dbReference type="PROSITE" id="PS50836">
    <property type="entry name" value="DOMON"/>
    <property type="match status" value="1"/>
</dbReference>
<name>A0ABP1PQT9_9HEXA</name>
<evidence type="ECO:0000313" key="4">
    <source>
        <dbReference type="Proteomes" id="UP001642540"/>
    </source>
</evidence>
<evidence type="ECO:0000259" key="2">
    <source>
        <dbReference type="PROSITE" id="PS50836"/>
    </source>
</evidence>
<accession>A0ABP1PQT9</accession>
<dbReference type="SUPFAM" id="SSF49344">
    <property type="entry name" value="CBD9-like"/>
    <property type="match status" value="1"/>
</dbReference>
<dbReference type="PANTHER" id="PTHR10157:SF23">
    <property type="entry name" value="MOXD1 HOMOLOG 1"/>
    <property type="match status" value="1"/>
</dbReference>
<reference evidence="3 4" key="1">
    <citation type="submission" date="2024-08" db="EMBL/GenBank/DDBJ databases">
        <authorList>
            <person name="Cucini C."/>
            <person name="Frati F."/>
        </authorList>
    </citation>
    <scope>NUCLEOTIDE SEQUENCE [LARGE SCALE GENOMIC DNA]</scope>
</reference>
<comment type="caution">
    <text evidence="3">The sequence shown here is derived from an EMBL/GenBank/DDBJ whole genome shotgun (WGS) entry which is preliminary data.</text>
</comment>
<gene>
    <name evidence="3" type="ORF">ODALV1_LOCUS2106</name>
</gene>
<keyword evidence="1" id="KW-0732">Signal</keyword>
<dbReference type="CDD" id="cd09631">
    <property type="entry name" value="DOMON_DOH"/>
    <property type="match status" value="1"/>
</dbReference>
<keyword evidence="4" id="KW-1185">Reference proteome</keyword>
<dbReference type="EMBL" id="CAXLJM020000007">
    <property type="protein sequence ID" value="CAL8072303.1"/>
    <property type="molecule type" value="Genomic_DNA"/>
</dbReference>
<dbReference type="InterPro" id="IPR000945">
    <property type="entry name" value="DBH-like"/>
</dbReference>
<evidence type="ECO:0000313" key="3">
    <source>
        <dbReference type="EMBL" id="CAL8072303.1"/>
    </source>
</evidence>
<sequence length="237" mass="26670">MAQKLVFAVALFACLLQLSLCHHGHDHHNEGINIMDKNDSEWLGSHNLALKVLQGVDFKWLSSDNDTVTMEMSSFTKGYVSVGFCPEWKGTMEGCDIVIGWVDNLNATPYLYDYYAKGNTLPELDASQDYELLAGTQVHGMTKIKFSRKWNTEDPNDANLENVRIMWAWHPEDPFSSASFFKHAGNSRGHMMDNISLKNPNLNDHHHQLLYSAGISVKSGSFIVASCILCLLTLFRV</sequence>
<dbReference type="PANTHER" id="PTHR10157">
    <property type="entry name" value="DOPAMINE BETA HYDROXYLASE RELATED"/>
    <property type="match status" value="1"/>
</dbReference>
<protein>
    <recommendedName>
        <fullName evidence="2">DOMON domain-containing protein</fullName>
    </recommendedName>
</protein>
<dbReference type="Pfam" id="PF03351">
    <property type="entry name" value="DOMON"/>
    <property type="match status" value="1"/>
</dbReference>
<dbReference type="SMART" id="SM00664">
    <property type="entry name" value="DoH"/>
    <property type="match status" value="1"/>
</dbReference>
<organism evidence="3 4">
    <name type="scientific">Orchesella dallaii</name>
    <dbReference type="NCBI Taxonomy" id="48710"/>
    <lineage>
        <taxon>Eukaryota</taxon>
        <taxon>Metazoa</taxon>
        <taxon>Ecdysozoa</taxon>
        <taxon>Arthropoda</taxon>
        <taxon>Hexapoda</taxon>
        <taxon>Collembola</taxon>
        <taxon>Entomobryomorpha</taxon>
        <taxon>Entomobryoidea</taxon>
        <taxon>Orchesellidae</taxon>
        <taxon>Orchesellinae</taxon>
        <taxon>Orchesella</taxon>
    </lineage>
</organism>
<dbReference type="InterPro" id="IPR045266">
    <property type="entry name" value="DOH_DOMON"/>
</dbReference>